<evidence type="ECO:0000256" key="2">
    <source>
        <dbReference type="ARBA" id="ARBA00022737"/>
    </source>
</evidence>
<dbReference type="Pfam" id="PF23892">
    <property type="entry name" value="Ig_CycH"/>
    <property type="match status" value="1"/>
</dbReference>
<dbReference type="EMBL" id="JAUMIS010000001">
    <property type="protein sequence ID" value="MDO3720227.1"/>
    <property type="molecule type" value="Genomic_DNA"/>
</dbReference>
<keyword evidence="6" id="KW-0472">Membrane</keyword>
<dbReference type="InterPro" id="IPR051263">
    <property type="entry name" value="C-type_cytochrome_biogenesis"/>
</dbReference>
<protein>
    <submittedName>
        <fullName evidence="9">C-type cytochrome biogenesis protein CcmI</fullName>
    </submittedName>
</protein>
<proteinExistence type="predicted"/>
<dbReference type="InterPro" id="IPR011990">
    <property type="entry name" value="TPR-like_helical_dom_sf"/>
</dbReference>
<evidence type="ECO:0000256" key="5">
    <source>
        <dbReference type="PROSITE-ProRule" id="PRU00339"/>
    </source>
</evidence>
<reference evidence="9" key="1">
    <citation type="submission" date="2023-07" db="EMBL/GenBank/DDBJ databases">
        <title>Marinobacter sp. chi1 genome sequencing and assembly.</title>
        <authorList>
            <person name="Park S."/>
        </authorList>
    </citation>
    <scope>NUCLEOTIDE SEQUENCE</scope>
    <source>
        <strain evidence="9">Chi1</strain>
    </source>
</reference>
<feature type="transmembrane region" description="Helical" evidence="6">
    <location>
        <begin position="97"/>
        <end position="116"/>
    </location>
</feature>
<name>A0ABT8VW58_9GAMM</name>
<feature type="repeat" description="TPR" evidence="5">
    <location>
        <begin position="238"/>
        <end position="271"/>
    </location>
</feature>
<dbReference type="PROSITE" id="PS50005">
    <property type="entry name" value="TPR"/>
    <property type="match status" value="1"/>
</dbReference>
<dbReference type="Proteomes" id="UP001168640">
    <property type="component" value="Unassembled WGS sequence"/>
</dbReference>
<dbReference type="NCBIfam" id="TIGR03142">
    <property type="entry name" value="cytochro_ccmI"/>
    <property type="match status" value="1"/>
</dbReference>
<feature type="domain" description="Cytochrome c-type biogenesis protein H Ig-like" evidence="7">
    <location>
        <begin position="306"/>
        <end position="417"/>
    </location>
</feature>
<dbReference type="RefSeq" id="WP_302908485.1">
    <property type="nucleotide sequence ID" value="NZ_JAUMIS010000001.1"/>
</dbReference>
<keyword evidence="6" id="KW-1133">Transmembrane helix</keyword>
<keyword evidence="10" id="KW-1185">Reference proteome</keyword>
<evidence type="ECO:0000256" key="4">
    <source>
        <dbReference type="ARBA" id="ARBA00022803"/>
    </source>
</evidence>
<evidence type="ECO:0000259" key="8">
    <source>
        <dbReference type="Pfam" id="PF23914"/>
    </source>
</evidence>
<evidence type="ECO:0000313" key="10">
    <source>
        <dbReference type="Proteomes" id="UP001168640"/>
    </source>
</evidence>
<dbReference type="Pfam" id="PF23914">
    <property type="entry name" value="TPR_CcmH_CycH"/>
    <property type="match status" value="1"/>
</dbReference>
<evidence type="ECO:0000313" key="9">
    <source>
        <dbReference type="EMBL" id="MDO3720227.1"/>
    </source>
</evidence>
<evidence type="ECO:0000256" key="1">
    <source>
        <dbReference type="ARBA" id="ARBA00004196"/>
    </source>
</evidence>
<comment type="caution">
    <text evidence="9">The sequence shown here is derived from an EMBL/GenBank/DDBJ whole genome shotgun (WGS) entry which is preliminary data.</text>
</comment>
<dbReference type="InterPro" id="IPR017560">
    <property type="entry name" value="Cyt_c_biogenesis_CcmI"/>
</dbReference>
<dbReference type="InterPro" id="IPR056413">
    <property type="entry name" value="TPR_CcmH_CycH"/>
</dbReference>
<dbReference type="InterPro" id="IPR056412">
    <property type="entry name" value="Ig_CycH"/>
</dbReference>
<dbReference type="SMART" id="SM00028">
    <property type="entry name" value="TPR"/>
    <property type="match status" value="2"/>
</dbReference>
<dbReference type="Gene3D" id="1.25.40.10">
    <property type="entry name" value="Tetratricopeptide repeat domain"/>
    <property type="match status" value="1"/>
</dbReference>
<dbReference type="PANTHER" id="PTHR47870">
    <property type="entry name" value="CYTOCHROME C-TYPE BIOGENESIS PROTEIN CCMH"/>
    <property type="match status" value="1"/>
</dbReference>
<dbReference type="PANTHER" id="PTHR47870:SF4">
    <property type="entry name" value="CYTOCHROME C-TYPE BIOGENESIS PROTEIN CYCH"/>
    <property type="match status" value="1"/>
</dbReference>
<sequence>MTQTFWIAASILIILALAFVLYPVLFHRPKGKDRGDIKQQNLMAYQGRLQELDAEYEAGNLDDEGYRQLREELAGTMLEDIPEDATTRPVVSGRKSAIAVALVAVALVPAASYLLYQEWGAMDEVEQFIAMQELGADDSARHEQMAGLIEQLRAKLEASPDNPDGWAMLGQSYMRLERYEDAAWAFRNLADNVAEDDNSRSVALGLAAQALFFDSQGAMTEQVTGTIEAARALNPDEVNSLGLLGIHAFSQQKYREAIDYWQRIVTVAPNHPQLESIQGGIREAYNRLGEEPPAPQVADSAAGPSVTVRVSLADTFAQQVPDDTTLFVFARRVDGAGGPPLAIKRLTAGALPAEIRLDDSSAMSPDATISSAEQVMVVARLSRSGSAMPQPGDWQGRLDAPVDVLDGESQPVELVINQQLTN</sequence>
<feature type="domain" description="Cytochrome c-type biogenesis protein H TPR" evidence="8">
    <location>
        <begin position="136"/>
        <end position="270"/>
    </location>
</feature>
<dbReference type="InterPro" id="IPR019734">
    <property type="entry name" value="TPR_rpt"/>
</dbReference>
<keyword evidence="3" id="KW-0201">Cytochrome c-type biogenesis</keyword>
<keyword evidence="4 5" id="KW-0802">TPR repeat</keyword>
<keyword evidence="6" id="KW-0812">Transmembrane</keyword>
<organism evidence="9 10">
    <name type="scientific">Marinobacter suaedae</name>
    <dbReference type="NCBI Taxonomy" id="3057675"/>
    <lineage>
        <taxon>Bacteria</taxon>
        <taxon>Pseudomonadati</taxon>
        <taxon>Pseudomonadota</taxon>
        <taxon>Gammaproteobacteria</taxon>
        <taxon>Pseudomonadales</taxon>
        <taxon>Marinobacteraceae</taxon>
        <taxon>Marinobacter</taxon>
    </lineage>
</organism>
<dbReference type="SUPFAM" id="SSF48452">
    <property type="entry name" value="TPR-like"/>
    <property type="match status" value="1"/>
</dbReference>
<keyword evidence="2" id="KW-0677">Repeat</keyword>
<evidence type="ECO:0000256" key="3">
    <source>
        <dbReference type="ARBA" id="ARBA00022748"/>
    </source>
</evidence>
<comment type="subcellular location">
    <subcellularLocation>
        <location evidence="1">Cell envelope</location>
    </subcellularLocation>
</comment>
<accession>A0ABT8VW58</accession>
<feature type="transmembrane region" description="Helical" evidence="6">
    <location>
        <begin position="6"/>
        <end position="25"/>
    </location>
</feature>
<evidence type="ECO:0000256" key="6">
    <source>
        <dbReference type="SAM" id="Phobius"/>
    </source>
</evidence>
<gene>
    <name evidence="9" type="primary">ccmI</name>
    <name evidence="9" type="ORF">QVZ43_00740</name>
</gene>
<evidence type="ECO:0000259" key="7">
    <source>
        <dbReference type="Pfam" id="PF23892"/>
    </source>
</evidence>